<dbReference type="Pfam" id="PF22669">
    <property type="entry name" value="Exo_endo_phos2"/>
    <property type="match status" value="2"/>
</dbReference>
<dbReference type="Proteomes" id="UP001479436">
    <property type="component" value="Unassembled WGS sequence"/>
</dbReference>
<organism evidence="3 4">
    <name type="scientific">Basidiobolus ranarum</name>
    <dbReference type="NCBI Taxonomy" id="34480"/>
    <lineage>
        <taxon>Eukaryota</taxon>
        <taxon>Fungi</taxon>
        <taxon>Fungi incertae sedis</taxon>
        <taxon>Zoopagomycota</taxon>
        <taxon>Entomophthoromycotina</taxon>
        <taxon>Basidiobolomycetes</taxon>
        <taxon>Basidiobolales</taxon>
        <taxon>Basidiobolaceae</taxon>
        <taxon>Basidiobolus</taxon>
    </lineage>
</organism>
<dbReference type="SMART" id="SM00128">
    <property type="entry name" value="IPPc"/>
    <property type="match status" value="1"/>
</dbReference>
<evidence type="ECO:0000256" key="1">
    <source>
        <dbReference type="SAM" id="MobiDB-lite"/>
    </source>
</evidence>
<reference evidence="3 4" key="1">
    <citation type="submission" date="2023-04" db="EMBL/GenBank/DDBJ databases">
        <title>Genome of Basidiobolus ranarum AG-B5.</title>
        <authorList>
            <person name="Stajich J.E."/>
            <person name="Carter-House D."/>
            <person name="Gryganskyi A."/>
        </authorList>
    </citation>
    <scope>NUCLEOTIDE SEQUENCE [LARGE SCALE GENOMIC DNA]</scope>
    <source>
        <strain evidence="3 4">AG-B5</strain>
    </source>
</reference>
<feature type="domain" description="Inositol polyphosphate-related phosphatase" evidence="2">
    <location>
        <begin position="167"/>
        <end position="509"/>
    </location>
</feature>
<dbReference type="EMBL" id="JASJQH010006903">
    <property type="protein sequence ID" value="KAK9728167.1"/>
    <property type="molecule type" value="Genomic_DNA"/>
</dbReference>
<evidence type="ECO:0000313" key="3">
    <source>
        <dbReference type="EMBL" id="KAK9728167.1"/>
    </source>
</evidence>
<sequence length="550" mass="63034">MNSEQTPFTPRNVLKREQIKTMKLLSNKIRKQEMQRTLNPRQLRSTSLPNQLSTVERTTHVPSTVAKKVRRFGITRLRAKIRRIKSKNGRPNLKRAQTDEYPARSSPAEVAEVDFDEIGSMRHSTIPRSFKSLLSAMGSALKVNKGKHSRKHSTMFDGGDGYTLNREALKIFIGTWNMYGKPPPQDLSPFIEKPTHANPSITPYLNGCEGHPYHLLVIGTQECQRPISESVLFPSKEEWERQLVEMLSPQYVLVKSETMAALHLAVFVWKDCRHWIKARDSAQVATGIGGIIGNKGGVGISILFGTTSLLFVNSHFTAHQSRVSYRNYDYKRIDRELKLPGYKANNESLASERFDYTFWFGDLNYRVNGDRQTIDRKLREGDTNYLLECDQLNIQRQSNLVFQGFHEAPILFPPTYKFDVVNQTSNSEIIDIEYNRPICDFIPLKNSLDSMNVYDTSPKARVPSWTDRILYKSKKGEVEVPRYEAVMDMYGSDHKPVVGVFLVYFDWKKELTKELKSCFKSGATAQTIEQQRDLMLAKLSKGQNTPCKMQ</sequence>
<dbReference type="Gene3D" id="3.60.10.10">
    <property type="entry name" value="Endonuclease/exonuclease/phosphatase"/>
    <property type="match status" value="1"/>
</dbReference>
<dbReference type="InterPro" id="IPR000300">
    <property type="entry name" value="IPPc"/>
</dbReference>
<dbReference type="InterPro" id="IPR046985">
    <property type="entry name" value="IP5"/>
</dbReference>
<evidence type="ECO:0000313" key="4">
    <source>
        <dbReference type="Proteomes" id="UP001479436"/>
    </source>
</evidence>
<dbReference type="InterPro" id="IPR036691">
    <property type="entry name" value="Endo/exonu/phosph_ase_sf"/>
</dbReference>
<accession>A0ABR2W9V7</accession>
<dbReference type="PANTHER" id="PTHR11200">
    <property type="entry name" value="INOSITOL 5-PHOSPHATASE"/>
    <property type="match status" value="1"/>
</dbReference>
<comment type="caution">
    <text evidence="3">The sequence shown here is derived from an EMBL/GenBank/DDBJ whole genome shotgun (WGS) entry which is preliminary data.</text>
</comment>
<dbReference type="PANTHER" id="PTHR11200:SF275">
    <property type="entry name" value="LD06095P"/>
    <property type="match status" value="1"/>
</dbReference>
<name>A0ABR2W9V7_9FUNG</name>
<feature type="region of interest" description="Disordered" evidence="1">
    <location>
        <begin position="86"/>
        <end position="108"/>
    </location>
</feature>
<evidence type="ECO:0000259" key="2">
    <source>
        <dbReference type="SMART" id="SM00128"/>
    </source>
</evidence>
<proteinExistence type="predicted"/>
<dbReference type="SUPFAM" id="SSF56219">
    <property type="entry name" value="DNase I-like"/>
    <property type="match status" value="1"/>
</dbReference>
<gene>
    <name evidence="3" type="ORF">K7432_001281</name>
</gene>
<keyword evidence="4" id="KW-1185">Reference proteome</keyword>
<protein>
    <recommendedName>
        <fullName evidence="2">Inositol polyphosphate-related phosphatase domain-containing protein</fullName>
    </recommendedName>
</protein>